<comment type="cofactor">
    <cofactor evidence="1">
        <name>Fe cation</name>
        <dbReference type="ChEBI" id="CHEBI:24875"/>
    </cofactor>
</comment>
<evidence type="ECO:0000256" key="3">
    <source>
        <dbReference type="ARBA" id="ARBA00022714"/>
    </source>
</evidence>
<dbReference type="SUPFAM" id="SSF50022">
    <property type="entry name" value="ISP domain"/>
    <property type="match status" value="1"/>
</dbReference>
<dbReference type="Gene3D" id="3.90.380.10">
    <property type="entry name" value="Naphthalene 1,2-dioxygenase Alpha Subunit, Chain A, domain 1"/>
    <property type="match status" value="1"/>
</dbReference>
<dbReference type="InterPro" id="IPR015879">
    <property type="entry name" value="Ring_hydroxy_dOase_asu_C_dom"/>
</dbReference>
<dbReference type="RefSeq" id="WP_376848906.1">
    <property type="nucleotide sequence ID" value="NZ_JBHSMF010000003.1"/>
</dbReference>
<comment type="caution">
    <text evidence="9">The sequence shown here is derived from an EMBL/GenBank/DDBJ whole genome shotgun (WGS) entry which is preliminary data.</text>
</comment>
<dbReference type="CDD" id="cd00680">
    <property type="entry name" value="RHO_alpha_C"/>
    <property type="match status" value="1"/>
</dbReference>
<evidence type="ECO:0000256" key="6">
    <source>
        <dbReference type="ARBA" id="ARBA00023004"/>
    </source>
</evidence>
<keyword evidence="10" id="KW-1185">Reference proteome</keyword>
<dbReference type="Pfam" id="PF00848">
    <property type="entry name" value="Ring_hydroxyl_A"/>
    <property type="match status" value="1"/>
</dbReference>
<evidence type="ECO:0000256" key="5">
    <source>
        <dbReference type="ARBA" id="ARBA00023002"/>
    </source>
</evidence>
<evidence type="ECO:0000313" key="10">
    <source>
        <dbReference type="Proteomes" id="UP001596037"/>
    </source>
</evidence>
<dbReference type="EC" id="1.14.13.-" evidence="9"/>
<dbReference type="CDD" id="cd03469">
    <property type="entry name" value="Rieske_RO_Alpha_N"/>
    <property type="match status" value="1"/>
</dbReference>
<dbReference type="InterPro" id="IPR001663">
    <property type="entry name" value="Rng_hydr_dOase-A"/>
</dbReference>
<sequence>MQSSQTETVAQRQERLAGVGYPPDKLKTKVDLAAMLKPEHFALEREKIFRRSWLMVGHTDDVPERGSYIVFEIPTFKASLLVVRGQDDQVRVFHNACRHRGNKLVREGEGCRKSFMCNFHGWIFSSEGKLDVITDPHMFEAVDKEDYGLIPVTSQVWENLIFVNFDEQPRETLEEFLGPEFFGRYQGYWDLHRKVASYSFEIKANWHLGVNSFTEGYHTLYLHKNTARDYQGGRINPQRHRPHMELMKRHHRYSAPGNPDHRILPVEELAIRYGRKILPAFDFDFSMLPDGVNPTRYEYWAFDVLEFFPNLVVVAGNHFRAEMSFWPIDHERTLVTNRTYNYKPKNLGERLSQDYFRARGRDVVREDLNTLEAQQQMLASGSMPHVLLSKQEMALQHHFAVTRDMLEAP</sequence>
<evidence type="ECO:0000256" key="2">
    <source>
        <dbReference type="ARBA" id="ARBA00008751"/>
    </source>
</evidence>
<dbReference type="GO" id="GO:0051213">
    <property type="term" value="F:dioxygenase activity"/>
    <property type="evidence" value="ECO:0007669"/>
    <property type="project" value="UniProtKB-KW"/>
</dbReference>
<keyword evidence="4" id="KW-0479">Metal-binding</keyword>
<dbReference type="PANTHER" id="PTHR43756">
    <property type="entry name" value="CHOLINE MONOOXYGENASE, CHLOROPLASTIC"/>
    <property type="match status" value="1"/>
</dbReference>
<dbReference type="SUPFAM" id="SSF55961">
    <property type="entry name" value="Bet v1-like"/>
    <property type="match status" value="1"/>
</dbReference>
<keyword evidence="6" id="KW-0408">Iron</keyword>
<feature type="domain" description="Rieske" evidence="8">
    <location>
        <begin position="53"/>
        <end position="163"/>
    </location>
</feature>
<dbReference type="Pfam" id="PF00355">
    <property type="entry name" value="Rieske"/>
    <property type="match status" value="1"/>
</dbReference>
<keyword evidence="5 9" id="KW-0560">Oxidoreductase</keyword>
<gene>
    <name evidence="9" type="ORF">ACFPOE_04945</name>
</gene>
<keyword evidence="7" id="KW-0411">Iron-sulfur</keyword>
<dbReference type="PROSITE" id="PS51296">
    <property type="entry name" value="RIESKE"/>
    <property type="match status" value="1"/>
</dbReference>
<comment type="similarity">
    <text evidence="2">Belongs to the bacterial ring-hydroxylating dioxygenase alpha subunit family.</text>
</comment>
<dbReference type="Gene3D" id="2.102.10.10">
    <property type="entry name" value="Rieske [2Fe-2S] iron-sulphur domain"/>
    <property type="match status" value="1"/>
</dbReference>
<name>A0ABW0N8A3_9BURK</name>
<dbReference type="PRINTS" id="PR00090">
    <property type="entry name" value="RNGDIOXGNASE"/>
</dbReference>
<evidence type="ECO:0000256" key="1">
    <source>
        <dbReference type="ARBA" id="ARBA00001962"/>
    </source>
</evidence>
<keyword evidence="9" id="KW-0223">Dioxygenase</keyword>
<organism evidence="9 10">
    <name type="scientific">Caenimonas terrae</name>
    <dbReference type="NCBI Taxonomy" id="696074"/>
    <lineage>
        <taxon>Bacteria</taxon>
        <taxon>Pseudomonadati</taxon>
        <taxon>Pseudomonadota</taxon>
        <taxon>Betaproteobacteria</taxon>
        <taxon>Burkholderiales</taxon>
        <taxon>Comamonadaceae</taxon>
        <taxon>Caenimonas</taxon>
    </lineage>
</organism>
<evidence type="ECO:0000256" key="7">
    <source>
        <dbReference type="ARBA" id="ARBA00023014"/>
    </source>
</evidence>
<reference evidence="10" key="1">
    <citation type="journal article" date="2019" name="Int. J. Syst. Evol. Microbiol.">
        <title>The Global Catalogue of Microorganisms (GCM) 10K type strain sequencing project: providing services to taxonomists for standard genome sequencing and annotation.</title>
        <authorList>
            <consortium name="The Broad Institute Genomics Platform"/>
            <consortium name="The Broad Institute Genome Sequencing Center for Infectious Disease"/>
            <person name="Wu L."/>
            <person name="Ma J."/>
        </authorList>
    </citation>
    <scope>NUCLEOTIDE SEQUENCE [LARGE SCALE GENOMIC DNA]</scope>
    <source>
        <strain evidence="10">CCUG 57401</strain>
    </source>
</reference>
<accession>A0ABW0N8A3</accession>
<dbReference type="PANTHER" id="PTHR43756:SF5">
    <property type="entry name" value="CHOLINE MONOOXYGENASE, CHLOROPLASTIC"/>
    <property type="match status" value="1"/>
</dbReference>
<dbReference type="InterPro" id="IPR036922">
    <property type="entry name" value="Rieske_2Fe-2S_sf"/>
</dbReference>
<evidence type="ECO:0000259" key="8">
    <source>
        <dbReference type="PROSITE" id="PS51296"/>
    </source>
</evidence>
<keyword evidence="3" id="KW-0001">2Fe-2S</keyword>
<dbReference type="Proteomes" id="UP001596037">
    <property type="component" value="Unassembled WGS sequence"/>
</dbReference>
<dbReference type="EMBL" id="JBHSMF010000003">
    <property type="protein sequence ID" value="MFC5496874.1"/>
    <property type="molecule type" value="Genomic_DNA"/>
</dbReference>
<evidence type="ECO:0000256" key="4">
    <source>
        <dbReference type="ARBA" id="ARBA00022723"/>
    </source>
</evidence>
<protein>
    <submittedName>
        <fullName evidence="9">Aromatic ring-hydroxylating dioxygenase subunit alpha</fullName>
        <ecNumber evidence="9">1.14.13.-</ecNumber>
    </submittedName>
</protein>
<evidence type="ECO:0000313" key="9">
    <source>
        <dbReference type="EMBL" id="MFC5496874.1"/>
    </source>
</evidence>
<dbReference type="InterPro" id="IPR017941">
    <property type="entry name" value="Rieske_2Fe-2S"/>
</dbReference>
<proteinExistence type="inferred from homology"/>